<organism evidence="1">
    <name type="scientific">Nicotiana tabacum</name>
    <name type="common">Common tobacco</name>
    <dbReference type="NCBI Taxonomy" id="4097"/>
    <lineage>
        <taxon>Eukaryota</taxon>
        <taxon>Viridiplantae</taxon>
        <taxon>Streptophyta</taxon>
        <taxon>Embryophyta</taxon>
        <taxon>Tracheophyta</taxon>
        <taxon>Spermatophyta</taxon>
        <taxon>Magnoliopsida</taxon>
        <taxon>eudicotyledons</taxon>
        <taxon>Gunneridae</taxon>
        <taxon>Pentapetalae</taxon>
        <taxon>asterids</taxon>
        <taxon>lamiids</taxon>
        <taxon>Solanales</taxon>
        <taxon>Solanaceae</taxon>
        <taxon>Nicotianoideae</taxon>
        <taxon>Nicotianeae</taxon>
        <taxon>Nicotiana</taxon>
    </lineage>
</organism>
<dbReference type="AlphaFoldDB" id="A0A1S4B5C0"/>
<gene>
    <name evidence="1" type="primary">LOC107804661</name>
</gene>
<dbReference type="InterPro" id="IPR055336">
    <property type="entry name" value="At4g00755-like"/>
</dbReference>
<accession>A0A1S4B5C0</accession>
<dbReference type="STRING" id="4097.A0A1S4B5C0"/>
<dbReference type="PANTHER" id="PTHR39741:SF2">
    <property type="entry name" value="F-BOX DOMAIN-CONTAINING PROTEIN"/>
    <property type="match status" value="1"/>
</dbReference>
<name>A0A1S4B5C0_TOBAC</name>
<protein>
    <submittedName>
        <fullName evidence="1">F-box protein At4g00755-like</fullName>
    </submittedName>
</protein>
<evidence type="ECO:0000313" key="1">
    <source>
        <dbReference type="RefSeq" id="XP_016484069.1"/>
    </source>
</evidence>
<proteinExistence type="predicted"/>
<sequence>MFRVRSQSLYVYGKVPFQLYDCLTDAILASSTDNYPEESILNTLEPSDRVGCKVSYWSSRGESDPTFPETLTYKIISKLCLISKIHKYYDFVTTYFQFGFPLNSTKVVRFRVGHPNVKIDVEIDDRHESAAAQGSLIDKIVWTYTSPAFPMAQ</sequence>
<dbReference type="KEGG" id="nta:107804661"/>
<reference evidence="1" key="1">
    <citation type="submission" date="2025-08" db="UniProtKB">
        <authorList>
            <consortium name="RefSeq"/>
        </authorList>
    </citation>
    <scope>IDENTIFICATION</scope>
</reference>
<feature type="non-terminal residue" evidence="1">
    <location>
        <position position="153"/>
    </location>
</feature>
<dbReference type="OrthoDB" id="63379at2759"/>
<dbReference type="RefSeq" id="XP_016484069.1">
    <property type="nucleotide sequence ID" value="XM_016628583.1"/>
</dbReference>
<dbReference type="PANTHER" id="PTHR39741">
    <property type="entry name" value="F-BOX DOMAIN CONTAINING PROTEIN, EXPRESSED"/>
    <property type="match status" value="1"/>
</dbReference>
<dbReference type="PaxDb" id="4097-A0A1S4B5C0"/>